<comment type="subcellular location">
    <subcellularLocation>
        <location evidence="1">Cell membrane</location>
        <topology evidence="1">Multi-pass membrane protein</topology>
    </subcellularLocation>
</comment>
<name>A0A6N6RK48_9FLAO</name>
<dbReference type="InterPro" id="IPR044669">
    <property type="entry name" value="YneE/VCCN1/2-like"/>
</dbReference>
<reference evidence="10 11" key="1">
    <citation type="submission" date="2019-09" db="EMBL/GenBank/DDBJ databases">
        <title>Genomes of family Cryomorphaceae.</title>
        <authorList>
            <person name="Bowman J.P."/>
        </authorList>
    </citation>
    <scope>NUCLEOTIDE SEQUENCE [LARGE SCALE GENOMIC DNA]</scope>
    <source>
        <strain evidence="10 11">LMG 25704</strain>
    </source>
</reference>
<evidence type="ECO:0000256" key="8">
    <source>
        <dbReference type="ARBA" id="ARBA00034708"/>
    </source>
</evidence>
<protein>
    <recommendedName>
        <fullName evidence="12">Bestrophin</fullName>
    </recommendedName>
</protein>
<feature type="transmembrane region" description="Helical" evidence="9">
    <location>
        <begin position="229"/>
        <end position="248"/>
    </location>
</feature>
<sequence>MLIQKNWSVGEILRRTWRINLIILGEVGIVVLGYHYFVQDDFVVPISVAAILGTAIAFFIGFTNNQAYDRWWEARKVWGMIVNDSRSWARSVLTYWDEGDPKHTETKHRMVRRHLAWLHCVKNHLRGLESTTYAVYLNADDREKVRDSKHQPNTILLMQSQDIHRGLKEKKLDPFAFKALDEALVRMTDQMGMCERIKNTVFPTSYVFFTKFFIFLFISLNAISIHAILGWWAILFGWIIGYVFYTTFYNGLTIMNPFENLPSDTPMSALTRTLERNLLEMLDEPDLPESLEPIHGEYLL</sequence>
<gene>
    <name evidence="10" type="ORF">F8C67_10465</name>
</gene>
<feature type="transmembrane region" description="Helical" evidence="9">
    <location>
        <begin position="201"/>
        <end position="223"/>
    </location>
</feature>
<proteinExistence type="inferred from homology"/>
<feature type="transmembrane region" description="Helical" evidence="9">
    <location>
        <begin position="21"/>
        <end position="37"/>
    </location>
</feature>
<evidence type="ECO:0000313" key="10">
    <source>
        <dbReference type="EMBL" id="KAB2808701.1"/>
    </source>
</evidence>
<keyword evidence="3" id="KW-1003">Cell membrane</keyword>
<dbReference type="GO" id="GO:0005254">
    <property type="term" value="F:chloride channel activity"/>
    <property type="evidence" value="ECO:0007669"/>
    <property type="project" value="InterPro"/>
</dbReference>
<dbReference type="OrthoDB" id="445589at2"/>
<comment type="similarity">
    <text evidence="8">Belongs to the anion channel-forming bestrophin (TC 1.A.46) family.</text>
</comment>
<evidence type="ECO:0000256" key="1">
    <source>
        <dbReference type="ARBA" id="ARBA00004651"/>
    </source>
</evidence>
<evidence type="ECO:0000256" key="2">
    <source>
        <dbReference type="ARBA" id="ARBA00022448"/>
    </source>
</evidence>
<dbReference type="Pfam" id="PF25539">
    <property type="entry name" value="Bestrophin_2"/>
    <property type="match status" value="1"/>
</dbReference>
<evidence type="ECO:0000256" key="4">
    <source>
        <dbReference type="ARBA" id="ARBA00022692"/>
    </source>
</evidence>
<keyword evidence="5 9" id="KW-1133">Transmembrane helix</keyword>
<dbReference type="PANTHER" id="PTHR33281:SF19">
    <property type="entry name" value="VOLTAGE-DEPENDENT ANION CHANNEL-FORMING PROTEIN YNEE"/>
    <property type="match status" value="1"/>
</dbReference>
<accession>A0A6N6RK48</accession>
<organism evidence="10 11">
    <name type="scientific">Phaeocystidibacter luteus</name>
    <dbReference type="NCBI Taxonomy" id="911197"/>
    <lineage>
        <taxon>Bacteria</taxon>
        <taxon>Pseudomonadati</taxon>
        <taxon>Bacteroidota</taxon>
        <taxon>Flavobacteriia</taxon>
        <taxon>Flavobacteriales</taxon>
        <taxon>Phaeocystidibacteraceae</taxon>
        <taxon>Phaeocystidibacter</taxon>
    </lineage>
</organism>
<evidence type="ECO:0000256" key="6">
    <source>
        <dbReference type="ARBA" id="ARBA00023065"/>
    </source>
</evidence>
<evidence type="ECO:0000256" key="3">
    <source>
        <dbReference type="ARBA" id="ARBA00022475"/>
    </source>
</evidence>
<dbReference type="AlphaFoldDB" id="A0A6N6RK48"/>
<comment type="caution">
    <text evidence="10">The sequence shown here is derived from an EMBL/GenBank/DDBJ whole genome shotgun (WGS) entry which is preliminary data.</text>
</comment>
<evidence type="ECO:0000256" key="7">
    <source>
        <dbReference type="ARBA" id="ARBA00023136"/>
    </source>
</evidence>
<keyword evidence="7 9" id="KW-0472">Membrane</keyword>
<keyword evidence="11" id="KW-1185">Reference proteome</keyword>
<keyword evidence="4 9" id="KW-0812">Transmembrane</keyword>
<evidence type="ECO:0000313" key="11">
    <source>
        <dbReference type="Proteomes" id="UP000468650"/>
    </source>
</evidence>
<evidence type="ECO:0000256" key="9">
    <source>
        <dbReference type="SAM" id="Phobius"/>
    </source>
</evidence>
<dbReference type="PANTHER" id="PTHR33281">
    <property type="entry name" value="UPF0187 PROTEIN YNEE"/>
    <property type="match status" value="1"/>
</dbReference>
<feature type="transmembrane region" description="Helical" evidence="9">
    <location>
        <begin position="43"/>
        <end position="62"/>
    </location>
</feature>
<evidence type="ECO:0008006" key="12">
    <source>
        <dbReference type="Google" id="ProtNLM"/>
    </source>
</evidence>
<dbReference type="EMBL" id="WBVO01000008">
    <property type="protein sequence ID" value="KAB2808701.1"/>
    <property type="molecule type" value="Genomic_DNA"/>
</dbReference>
<evidence type="ECO:0000256" key="5">
    <source>
        <dbReference type="ARBA" id="ARBA00022989"/>
    </source>
</evidence>
<keyword evidence="2" id="KW-0813">Transport</keyword>
<dbReference type="RefSeq" id="WP_151667796.1">
    <property type="nucleotide sequence ID" value="NZ_WBVO01000008.1"/>
</dbReference>
<dbReference type="GO" id="GO:0005886">
    <property type="term" value="C:plasma membrane"/>
    <property type="evidence" value="ECO:0007669"/>
    <property type="project" value="UniProtKB-SubCell"/>
</dbReference>
<keyword evidence="6" id="KW-0406">Ion transport</keyword>
<dbReference type="Proteomes" id="UP000468650">
    <property type="component" value="Unassembled WGS sequence"/>
</dbReference>